<gene>
    <name evidence="4" type="ORF">BJY20_001643</name>
</gene>
<dbReference type="Proteomes" id="UP000554054">
    <property type="component" value="Unassembled WGS sequence"/>
</dbReference>
<comment type="caution">
    <text evidence="4">The sequence shown here is derived from an EMBL/GenBank/DDBJ whole genome shotgun (WGS) entry which is preliminary data.</text>
</comment>
<evidence type="ECO:0000259" key="3">
    <source>
        <dbReference type="PROSITE" id="PS50006"/>
    </source>
</evidence>
<dbReference type="AlphaFoldDB" id="A0A852VXK1"/>
<organism evidence="4 5">
    <name type="scientific">Janibacter cremeus</name>
    <dbReference type="NCBI Taxonomy" id="1285192"/>
    <lineage>
        <taxon>Bacteria</taxon>
        <taxon>Bacillati</taxon>
        <taxon>Actinomycetota</taxon>
        <taxon>Actinomycetes</taxon>
        <taxon>Micrococcales</taxon>
        <taxon>Intrasporangiaceae</taxon>
        <taxon>Janibacter</taxon>
    </lineage>
</organism>
<evidence type="ECO:0000256" key="2">
    <source>
        <dbReference type="SAM" id="MobiDB-lite"/>
    </source>
</evidence>
<dbReference type="CDD" id="cd00060">
    <property type="entry name" value="FHA"/>
    <property type="match status" value="1"/>
</dbReference>
<feature type="region of interest" description="Disordered" evidence="2">
    <location>
        <begin position="182"/>
        <end position="236"/>
    </location>
</feature>
<keyword evidence="5" id="KW-1185">Reference proteome</keyword>
<reference evidence="4 5" key="1">
    <citation type="submission" date="2020-07" db="EMBL/GenBank/DDBJ databases">
        <title>Sequencing the genomes of 1000 actinobacteria strains.</title>
        <authorList>
            <person name="Klenk H.-P."/>
        </authorList>
    </citation>
    <scope>NUCLEOTIDE SEQUENCE [LARGE SCALE GENOMIC DNA]</scope>
    <source>
        <strain evidence="4 5">DSM 26154</strain>
    </source>
</reference>
<keyword evidence="1" id="KW-0597">Phosphoprotein</keyword>
<feature type="compositionally biased region" description="Low complexity" evidence="2">
    <location>
        <begin position="123"/>
        <end position="136"/>
    </location>
</feature>
<dbReference type="RefSeq" id="WP_185991087.1">
    <property type="nucleotide sequence ID" value="NZ_JACCAE010000001.1"/>
</dbReference>
<dbReference type="SUPFAM" id="SSF49879">
    <property type="entry name" value="SMAD/FHA domain"/>
    <property type="match status" value="1"/>
</dbReference>
<feature type="domain" description="FHA" evidence="3">
    <location>
        <begin position="253"/>
        <end position="310"/>
    </location>
</feature>
<dbReference type="PROSITE" id="PS50006">
    <property type="entry name" value="FHA_DOMAIN"/>
    <property type="match status" value="1"/>
</dbReference>
<dbReference type="InterPro" id="IPR008984">
    <property type="entry name" value="SMAD_FHA_dom_sf"/>
</dbReference>
<evidence type="ECO:0000313" key="5">
    <source>
        <dbReference type="Proteomes" id="UP000554054"/>
    </source>
</evidence>
<name>A0A852VXK1_9MICO</name>
<proteinExistence type="predicted"/>
<protein>
    <recommendedName>
        <fullName evidence="3">FHA domain-containing protein</fullName>
    </recommendedName>
</protein>
<sequence>MEFRTDGHDGWVELTRAGVHVLAKGEDHLRERLASALAAAGGDTPADVLTDVLTDGGVRQTPDFAIVDEAERRVLVRGAARVLLTGTDGTTREVVAPARAPWIDEDIDTGTITAVLSTGEPEPVVAEPPVAEPAVPSTTPESMAPAAVSPEMAPEGVPDALAGSHPQFVDGHLVGARVAPREPTGAEADPSHTEHASATDASVGPADDASVGPADGAGPRTGVLPVTGDAPEEKTQGRLLLPTGEVVEIDGGVLLGRAPRASAGIGITGEPHLVRVASPDNEISRSHVEVYPEGSQVIVRDLGSTNGTTLALPGQAPRRMAPGEPQPIEPGTTIALAGHISVLLEVD</sequence>
<evidence type="ECO:0000256" key="1">
    <source>
        <dbReference type="ARBA" id="ARBA00022553"/>
    </source>
</evidence>
<accession>A0A852VXK1</accession>
<evidence type="ECO:0000313" key="4">
    <source>
        <dbReference type="EMBL" id="NYF98251.1"/>
    </source>
</evidence>
<dbReference type="EMBL" id="JACCAE010000001">
    <property type="protein sequence ID" value="NYF98251.1"/>
    <property type="molecule type" value="Genomic_DNA"/>
</dbReference>
<dbReference type="Pfam" id="PF00498">
    <property type="entry name" value="FHA"/>
    <property type="match status" value="1"/>
</dbReference>
<dbReference type="Gene3D" id="2.60.200.20">
    <property type="match status" value="1"/>
</dbReference>
<feature type="region of interest" description="Disordered" evidence="2">
    <location>
        <begin position="123"/>
        <end position="153"/>
    </location>
</feature>
<dbReference type="InterPro" id="IPR000253">
    <property type="entry name" value="FHA_dom"/>
</dbReference>